<organism evidence="1 2">
    <name type="scientific">Dechloromonas hankyongensis</name>
    <dbReference type="NCBI Taxonomy" id="2908002"/>
    <lineage>
        <taxon>Bacteria</taxon>
        <taxon>Pseudomonadati</taxon>
        <taxon>Pseudomonadota</taxon>
        <taxon>Betaproteobacteria</taxon>
        <taxon>Rhodocyclales</taxon>
        <taxon>Azonexaceae</taxon>
        <taxon>Dechloromonas</taxon>
    </lineage>
</organism>
<protein>
    <recommendedName>
        <fullName evidence="3">MoaD/ThiS family protein</fullName>
    </recommendedName>
</protein>
<keyword evidence="2" id="KW-1185">Reference proteome</keyword>
<reference evidence="1" key="1">
    <citation type="submission" date="2022-01" db="EMBL/GenBank/DDBJ databases">
        <authorList>
            <person name="Jo J.-H."/>
            <person name="Im W.-T."/>
        </authorList>
    </citation>
    <scope>NUCLEOTIDE SEQUENCE</scope>
    <source>
        <strain evidence="1">XY25</strain>
    </source>
</reference>
<gene>
    <name evidence="1" type="ORF">LZ012_02835</name>
</gene>
<dbReference type="Proteomes" id="UP001165384">
    <property type="component" value="Unassembled WGS sequence"/>
</dbReference>
<name>A0ABS9JYD9_9RHOO</name>
<dbReference type="InterPro" id="IPR012675">
    <property type="entry name" value="Beta-grasp_dom_sf"/>
</dbReference>
<dbReference type="EMBL" id="JAKLTN010000001">
    <property type="protein sequence ID" value="MCG2575927.1"/>
    <property type="molecule type" value="Genomic_DNA"/>
</dbReference>
<proteinExistence type="predicted"/>
<sequence length="117" mass="11972">MSELPVVSVHIPMELRTLVGGHDEVMASGETVGDVLRAVGNTYPEFAVRVLCGDGRLAEGLSVCLGGCTQPQDFSSPVGQEEVLTIVATGVVACAVPAPEKARQAGAPVEALISIGD</sequence>
<evidence type="ECO:0008006" key="3">
    <source>
        <dbReference type="Google" id="ProtNLM"/>
    </source>
</evidence>
<dbReference type="Gene3D" id="3.10.20.30">
    <property type="match status" value="1"/>
</dbReference>
<dbReference type="RefSeq" id="WP_275707341.1">
    <property type="nucleotide sequence ID" value="NZ_JAKLTN010000001.1"/>
</dbReference>
<comment type="caution">
    <text evidence="1">The sequence shown here is derived from an EMBL/GenBank/DDBJ whole genome shotgun (WGS) entry which is preliminary data.</text>
</comment>
<evidence type="ECO:0000313" key="2">
    <source>
        <dbReference type="Proteomes" id="UP001165384"/>
    </source>
</evidence>
<accession>A0ABS9JYD9</accession>
<evidence type="ECO:0000313" key="1">
    <source>
        <dbReference type="EMBL" id="MCG2575927.1"/>
    </source>
</evidence>